<evidence type="ECO:0000313" key="3">
    <source>
        <dbReference type="Proteomes" id="UP000681720"/>
    </source>
</evidence>
<gene>
    <name evidence="1" type="ORF">GIL414_LOCUS41151</name>
    <name evidence="2" type="ORF">GIL414_LOCUS57315</name>
</gene>
<evidence type="ECO:0000313" key="2">
    <source>
        <dbReference type="EMBL" id="CAF5002200.1"/>
    </source>
</evidence>
<dbReference type="Proteomes" id="UP000681720">
    <property type="component" value="Unassembled WGS sequence"/>
</dbReference>
<protein>
    <submittedName>
        <fullName evidence="1">Uncharacterized protein</fullName>
    </submittedName>
</protein>
<organism evidence="1 3">
    <name type="scientific">Rotaria magnacalcarata</name>
    <dbReference type="NCBI Taxonomy" id="392030"/>
    <lineage>
        <taxon>Eukaryota</taxon>
        <taxon>Metazoa</taxon>
        <taxon>Spiralia</taxon>
        <taxon>Gnathifera</taxon>
        <taxon>Rotifera</taxon>
        <taxon>Eurotatoria</taxon>
        <taxon>Bdelloidea</taxon>
        <taxon>Philodinida</taxon>
        <taxon>Philodinidae</taxon>
        <taxon>Rotaria</taxon>
    </lineage>
</organism>
<dbReference type="EMBL" id="CAJOBJ010207803">
    <property type="protein sequence ID" value="CAF5002200.1"/>
    <property type="molecule type" value="Genomic_DNA"/>
</dbReference>
<sequence>LGCGSGLPGLELNKHRRFHVDFQDFVR</sequence>
<evidence type="ECO:0000313" key="1">
    <source>
        <dbReference type="EMBL" id="CAF4653103.1"/>
    </source>
</evidence>
<feature type="non-terminal residue" evidence="1">
    <location>
        <position position="1"/>
    </location>
</feature>
<dbReference type="AlphaFoldDB" id="A0A8S2ZM09"/>
<comment type="caution">
    <text evidence="1">The sequence shown here is derived from an EMBL/GenBank/DDBJ whole genome shotgun (WGS) entry which is preliminary data.</text>
</comment>
<name>A0A8S2ZM09_9BILA</name>
<accession>A0A8S2ZM09</accession>
<proteinExistence type="predicted"/>
<reference evidence="1" key="1">
    <citation type="submission" date="2021-02" db="EMBL/GenBank/DDBJ databases">
        <authorList>
            <person name="Nowell W R."/>
        </authorList>
    </citation>
    <scope>NUCLEOTIDE SEQUENCE</scope>
</reference>
<dbReference type="EMBL" id="CAJOBJ010115847">
    <property type="protein sequence ID" value="CAF4653103.1"/>
    <property type="molecule type" value="Genomic_DNA"/>
</dbReference>